<proteinExistence type="predicted"/>
<evidence type="ECO:0000256" key="1">
    <source>
        <dbReference type="SAM" id="MobiDB-lite"/>
    </source>
</evidence>
<protein>
    <recommendedName>
        <fullName evidence="4">DUF2795 domain-containing protein</fullName>
    </recommendedName>
</protein>
<comment type="caution">
    <text evidence="2">The sequence shown here is derived from an EMBL/GenBank/DDBJ whole genome shotgun (WGS) entry which is preliminary data.</text>
</comment>
<keyword evidence="3" id="KW-1185">Reference proteome</keyword>
<dbReference type="AlphaFoldDB" id="A0A433UY62"/>
<evidence type="ECO:0000313" key="3">
    <source>
        <dbReference type="Proteomes" id="UP000276103"/>
    </source>
</evidence>
<evidence type="ECO:0008006" key="4">
    <source>
        <dbReference type="Google" id="ProtNLM"/>
    </source>
</evidence>
<organism evidence="2 3">
    <name type="scientific">Trichormus variabilis SAG 1403-4b</name>
    <dbReference type="NCBI Taxonomy" id="447716"/>
    <lineage>
        <taxon>Bacteria</taxon>
        <taxon>Bacillati</taxon>
        <taxon>Cyanobacteriota</taxon>
        <taxon>Cyanophyceae</taxon>
        <taxon>Nostocales</taxon>
        <taxon>Nostocaceae</taxon>
        <taxon>Trichormus</taxon>
    </lineage>
</organism>
<accession>A0A433UY62</accession>
<reference evidence="2 3" key="1">
    <citation type="journal article" date="2019" name="Genome Biol. Evol.">
        <title>Day and night: Metabolic profiles and evolutionary relationships of six axenic non-marine cyanobacteria.</title>
        <authorList>
            <person name="Will S.E."/>
            <person name="Henke P."/>
            <person name="Boedeker C."/>
            <person name="Huang S."/>
            <person name="Brinkmann H."/>
            <person name="Rohde M."/>
            <person name="Jarek M."/>
            <person name="Friedl T."/>
            <person name="Seufert S."/>
            <person name="Schumacher M."/>
            <person name="Overmann J."/>
            <person name="Neumann-Schaal M."/>
            <person name="Petersen J."/>
        </authorList>
    </citation>
    <scope>NUCLEOTIDE SEQUENCE [LARGE SCALE GENOMIC DNA]</scope>
    <source>
        <strain evidence="2 3">SAG 1403-4b</strain>
    </source>
</reference>
<dbReference type="InterPro" id="IPR021527">
    <property type="entry name" value="DUF2795"/>
</dbReference>
<feature type="region of interest" description="Disordered" evidence="1">
    <location>
        <begin position="47"/>
        <end position="67"/>
    </location>
</feature>
<dbReference type="Pfam" id="PF11387">
    <property type="entry name" value="DUF2795"/>
    <property type="match status" value="1"/>
</dbReference>
<name>A0A433UY62_ANAVA</name>
<dbReference type="EMBL" id="RSCM01000002">
    <property type="protein sequence ID" value="RUS98737.1"/>
    <property type="molecule type" value="Genomic_DNA"/>
</dbReference>
<gene>
    <name evidence="2" type="ORF">DSM107003_07560</name>
</gene>
<sequence length="67" mass="7668">MIMPKANPVELQKHLKGVDYPANKEELIEHAREQGADKQLLSLLEQLPEDEEYENPTELNKAIGEIQ</sequence>
<dbReference type="Proteomes" id="UP000276103">
    <property type="component" value="Unassembled WGS sequence"/>
</dbReference>
<evidence type="ECO:0000313" key="2">
    <source>
        <dbReference type="EMBL" id="RUS98737.1"/>
    </source>
</evidence>